<feature type="domain" description="DUF2470" evidence="1">
    <location>
        <begin position="162"/>
        <end position="234"/>
    </location>
</feature>
<keyword evidence="3" id="KW-1185">Reference proteome</keyword>
<dbReference type="InterPro" id="IPR037119">
    <property type="entry name" value="Haem_oxidase_HugZ-like_sf"/>
</dbReference>
<proteinExistence type="predicted"/>
<reference evidence="2 3" key="1">
    <citation type="submission" date="2020-08" db="EMBL/GenBank/DDBJ databases">
        <title>Sequencing the genomes of 1000 actinobacteria strains.</title>
        <authorList>
            <person name="Klenk H.-P."/>
        </authorList>
    </citation>
    <scope>NUCLEOTIDE SEQUENCE [LARGE SCALE GENOMIC DNA]</scope>
    <source>
        <strain evidence="2 3">DSM 44936</strain>
    </source>
</reference>
<dbReference type="EMBL" id="JACHIU010000001">
    <property type="protein sequence ID" value="MBB6474165.1"/>
    <property type="molecule type" value="Genomic_DNA"/>
</dbReference>
<name>A0A7X0IF97_9ACTN</name>
<evidence type="ECO:0000259" key="1">
    <source>
        <dbReference type="Pfam" id="PF10615"/>
    </source>
</evidence>
<dbReference type="RefSeq" id="WP_221474876.1">
    <property type="nucleotide sequence ID" value="NZ_BAAALO010000099.1"/>
</dbReference>
<comment type="caution">
    <text evidence="2">The sequence shown here is derived from an EMBL/GenBank/DDBJ whole genome shotgun (WGS) entry which is preliminary data.</text>
</comment>
<evidence type="ECO:0000313" key="2">
    <source>
        <dbReference type="EMBL" id="MBB6474165.1"/>
    </source>
</evidence>
<accession>A0A7X0IF97</accession>
<dbReference type="SUPFAM" id="SSF50475">
    <property type="entry name" value="FMN-binding split barrel"/>
    <property type="match status" value="1"/>
</dbReference>
<evidence type="ECO:0000313" key="3">
    <source>
        <dbReference type="Proteomes" id="UP000555564"/>
    </source>
</evidence>
<protein>
    <recommendedName>
        <fullName evidence="1">DUF2470 domain-containing protein</fullName>
    </recommendedName>
</protein>
<sequence length="243" mass="26108">MHVTVPPISERVRGLALTAAPTHVSLDGTAHTARGAVDEAGRPLLLVRPGEPLHTLRDEAVVTVDLTATRALAGIDHPRGLLKIQGWAEAVPEAGLRAAAVAVAARCPDESLFAAVENDPAGPRLFQVDVAQVIYLTGQESGMLDAEDYFGTGPDPLLEAAERMLAHVNGSHREQLHGALAVLLGHPVRDAWLWELDRYGVTVRSGVEDPTLIRLPWPSPVTTPHALERALAAMLCPHERRRP</sequence>
<dbReference type="Gene3D" id="3.20.180.10">
    <property type="entry name" value="PNP-oxidase-like"/>
    <property type="match status" value="1"/>
</dbReference>
<gene>
    <name evidence="2" type="ORF">BJ992_003596</name>
</gene>
<dbReference type="InterPro" id="IPR019595">
    <property type="entry name" value="DUF2470"/>
</dbReference>
<dbReference type="PANTHER" id="PTHR13343">
    <property type="entry name" value="CREG1 PROTEIN"/>
    <property type="match status" value="1"/>
</dbReference>
<dbReference type="AlphaFoldDB" id="A0A7X0IF97"/>
<dbReference type="Proteomes" id="UP000555564">
    <property type="component" value="Unassembled WGS sequence"/>
</dbReference>
<dbReference type="Pfam" id="PF10615">
    <property type="entry name" value="DUF2470"/>
    <property type="match status" value="1"/>
</dbReference>
<organism evidence="2 3">
    <name type="scientific">Sphaerisporangium rubeum</name>
    <dbReference type="NCBI Taxonomy" id="321317"/>
    <lineage>
        <taxon>Bacteria</taxon>
        <taxon>Bacillati</taxon>
        <taxon>Actinomycetota</taxon>
        <taxon>Actinomycetes</taxon>
        <taxon>Streptosporangiales</taxon>
        <taxon>Streptosporangiaceae</taxon>
        <taxon>Sphaerisporangium</taxon>
    </lineage>
</organism>
<dbReference type="PANTHER" id="PTHR13343:SF17">
    <property type="entry name" value="CELLULAR REPRESSOR OF E1A-STIMULATED GENES, ISOFORM A"/>
    <property type="match status" value="1"/>
</dbReference>